<evidence type="ECO:0000313" key="4">
    <source>
        <dbReference type="Proteomes" id="UP001589943"/>
    </source>
</evidence>
<dbReference type="Gene3D" id="3.30.420.150">
    <property type="entry name" value="Exopolyphosphatase. Domain 2"/>
    <property type="match status" value="1"/>
</dbReference>
<keyword evidence="3" id="KW-0378">Hydrolase</keyword>
<sequence length="488" mass="51058">MKDTQRHAIVDIGSNSIRLVVFGGAARAPATLFNEKITAGLGRGVVPGGKLDPVATAQALKGLARFAALLRLMAPDSLRVVATAAVRSAADGPAFLSAVKDLGLPAELLSGDDEAVASGFGVIAANPSACGIVADMGGGSLELVRIAGGAVHERVSLPFGVMPVGAIRAGGPGLLRKALRKAVKPLAWLRPDNGQALFVVGGGWRALARYHMLECDWPLPVLGSYSFPPEDARWLKEKVRIAGAANLAALPGISTTRAAQLDDAAALLVALVRELEPSRIEVSTYGLREGLLFQRLSPKVRALDPLIEDVRHTVGGQLQVADYPDALLAWSDGAFPDEPGHLRRLRHAACMIAATGWAANPDFRAIAGEDMALHGHWIGIDAAGRAIMAMALHVGLGGDPDAPPALLARLASPQELDRARAWGLAFRLAQRIGGGSSQALEEVPIAVAPDGDLVLRVPRSDAALIDSVCERRLTRLALALDRAARIAV</sequence>
<accession>A0ABV6PM15</accession>
<dbReference type="SUPFAM" id="SSF53067">
    <property type="entry name" value="Actin-like ATPase domain"/>
    <property type="match status" value="2"/>
</dbReference>
<dbReference type="InterPro" id="IPR050273">
    <property type="entry name" value="GppA/Ppx_hydrolase"/>
</dbReference>
<dbReference type="PANTHER" id="PTHR30005:SF0">
    <property type="entry name" value="RETROGRADE REGULATION PROTEIN 2"/>
    <property type="match status" value="1"/>
</dbReference>
<proteinExistence type="predicted"/>
<dbReference type="PANTHER" id="PTHR30005">
    <property type="entry name" value="EXOPOLYPHOSPHATASE"/>
    <property type="match status" value="1"/>
</dbReference>
<name>A0ABV6PM15_9SPHN</name>
<dbReference type="RefSeq" id="WP_379481888.1">
    <property type="nucleotide sequence ID" value="NZ_JBHLTL010000011.1"/>
</dbReference>
<evidence type="ECO:0000259" key="2">
    <source>
        <dbReference type="Pfam" id="PF21697"/>
    </source>
</evidence>
<dbReference type="Gene3D" id="1.10.3210.10">
    <property type="entry name" value="Hypothetical protein af1432"/>
    <property type="match status" value="1"/>
</dbReference>
<dbReference type="CDD" id="cd24052">
    <property type="entry name" value="ASKHA_NBD_HpPPX-GppA-like"/>
    <property type="match status" value="1"/>
</dbReference>
<dbReference type="GO" id="GO:0016787">
    <property type="term" value="F:hydrolase activity"/>
    <property type="evidence" value="ECO:0007669"/>
    <property type="project" value="UniProtKB-KW"/>
</dbReference>
<organism evidence="3 4">
    <name type="scientific">Novosphingobium aquiterrae</name>
    <dbReference type="NCBI Taxonomy" id="624388"/>
    <lineage>
        <taxon>Bacteria</taxon>
        <taxon>Pseudomonadati</taxon>
        <taxon>Pseudomonadota</taxon>
        <taxon>Alphaproteobacteria</taxon>
        <taxon>Sphingomonadales</taxon>
        <taxon>Sphingomonadaceae</taxon>
        <taxon>Novosphingobium</taxon>
    </lineage>
</organism>
<feature type="domain" description="Ppx/GppA phosphatase N-terminal" evidence="1">
    <location>
        <begin position="25"/>
        <end position="296"/>
    </location>
</feature>
<evidence type="ECO:0000259" key="1">
    <source>
        <dbReference type="Pfam" id="PF02541"/>
    </source>
</evidence>
<keyword evidence="4" id="KW-1185">Reference proteome</keyword>
<dbReference type="Pfam" id="PF21697">
    <property type="entry name" value="Ppx_C"/>
    <property type="match status" value="1"/>
</dbReference>
<dbReference type="InterPro" id="IPR043129">
    <property type="entry name" value="ATPase_NBD"/>
</dbReference>
<protein>
    <submittedName>
        <fullName evidence="3">Ppx/GppA family phosphatase</fullName>
        <ecNumber evidence="3">3.6.1.-</ecNumber>
    </submittedName>
</protein>
<reference evidence="3 4" key="1">
    <citation type="submission" date="2024-09" db="EMBL/GenBank/DDBJ databases">
        <authorList>
            <person name="Sun Q."/>
            <person name="Mori K."/>
        </authorList>
    </citation>
    <scope>NUCLEOTIDE SEQUENCE [LARGE SCALE GENOMIC DNA]</scope>
    <source>
        <strain evidence="3 4">NCAIM B.02537</strain>
    </source>
</reference>
<dbReference type="Gene3D" id="3.30.420.40">
    <property type="match status" value="1"/>
</dbReference>
<dbReference type="InterPro" id="IPR003695">
    <property type="entry name" value="Ppx_GppA_N"/>
</dbReference>
<dbReference type="Pfam" id="PF02541">
    <property type="entry name" value="Ppx-GppA"/>
    <property type="match status" value="1"/>
</dbReference>
<dbReference type="EC" id="3.6.1.-" evidence="3"/>
<comment type="caution">
    <text evidence="3">The sequence shown here is derived from an EMBL/GenBank/DDBJ whole genome shotgun (WGS) entry which is preliminary data.</text>
</comment>
<evidence type="ECO:0000313" key="3">
    <source>
        <dbReference type="EMBL" id="MFC0590427.1"/>
    </source>
</evidence>
<feature type="domain" description="Exopolyphosphatase C-terminal" evidence="2">
    <location>
        <begin position="343"/>
        <end position="477"/>
    </location>
</feature>
<dbReference type="Proteomes" id="UP001589943">
    <property type="component" value="Unassembled WGS sequence"/>
</dbReference>
<dbReference type="EMBL" id="JBHLTL010000011">
    <property type="protein sequence ID" value="MFC0590427.1"/>
    <property type="molecule type" value="Genomic_DNA"/>
</dbReference>
<gene>
    <name evidence="3" type="ORF">ACFFF7_13525</name>
</gene>
<dbReference type="InterPro" id="IPR048951">
    <property type="entry name" value="Ppx_C"/>
</dbReference>